<dbReference type="PANTHER" id="PTHR20531:SF1">
    <property type="entry name" value="N-ALPHA-ACETYLTRANSFERASE 40"/>
    <property type="match status" value="1"/>
</dbReference>
<dbReference type="GO" id="GO:0005737">
    <property type="term" value="C:cytoplasm"/>
    <property type="evidence" value="ECO:0007669"/>
    <property type="project" value="UniProtKB-SubCell"/>
</dbReference>
<evidence type="ECO:0000259" key="13">
    <source>
        <dbReference type="PROSITE" id="PS51186"/>
    </source>
</evidence>
<evidence type="ECO:0000256" key="12">
    <source>
        <dbReference type="SAM" id="MobiDB-lite"/>
    </source>
</evidence>
<dbReference type="GO" id="GO:0010485">
    <property type="term" value="F:histone H4 acetyltransferase activity"/>
    <property type="evidence" value="ECO:0007669"/>
    <property type="project" value="InterPro"/>
</dbReference>
<dbReference type="AlphaFoldDB" id="A0AAD3YAI2"/>
<dbReference type="GO" id="GO:0005634">
    <property type="term" value="C:nucleus"/>
    <property type="evidence" value="ECO:0007669"/>
    <property type="project" value="UniProtKB-SubCell"/>
</dbReference>
<comment type="catalytic activity">
    <reaction evidence="10">
        <text>N-terminal L-seryl-[histone H2A] + acetyl-CoA = N-terminal N(alpha)-acetyl-L-seryl-[histone H2A] + CoA + H(+)</text>
        <dbReference type="Rhea" id="RHEA:50600"/>
        <dbReference type="Rhea" id="RHEA-COMP:12742"/>
        <dbReference type="Rhea" id="RHEA-COMP:12744"/>
        <dbReference type="ChEBI" id="CHEBI:15378"/>
        <dbReference type="ChEBI" id="CHEBI:57287"/>
        <dbReference type="ChEBI" id="CHEBI:57288"/>
        <dbReference type="ChEBI" id="CHEBI:64738"/>
        <dbReference type="ChEBI" id="CHEBI:83690"/>
        <dbReference type="EC" id="2.3.1.257"/>
    </reaction>
</comment>
<dbReference type="GO" id="GO:0043998">
    <property type="term" value="F:histone H2A acetyltransferase activity"/>
    <property type="evidence" value="ECO:0007669"/>
    <property type="project" value="InterPro"/>
</dbReference>
<keyword evidence="9" id="KW-0012">Acyltransferase</keyword>
<feature type="compositionally biased region" description="Acidic residues" evidence="12">
    <location>
        <begin position="207"/>
        <end position="216"/>
    </location>
</feature>
<evidence type="ECO:0000256" key="3">
    <source>
        <dbReference type="ARBA" id="ARBA00008870"/>
    </source>
</evidence>
<sequence>MATPAVRLRRATLHPTSRALSPLPLPPPRPLLTPSDLVLTLAPSAALSSRTREALYALFDANMASLSAGSSLAHSRVAKMAEMFDPDARFLILTSCERMPGAMPPTPRRVEFDDVLGFASFRFDTEDTMGAEDVEVVYCYELQLSERARGAGLGTVLMAELEGIGARRGMAKAMLTCLANNNSALAFYAKAGYTPDEIDPTRIAEEGGWEDVDSDGEDRRPDYRILSKLLN</sequence>
<comment type="caution">
    <text evidence="14">The sequence shown here is derived from an EMBL/GenBank/DDBJ whole genome shotgun (WGS) entry which is preliminary data.</text>
</comment>
<name>A0AAD3YAI2_9TREE</name>
<dbReference type="Pfam" id="PF00583">
    <property type="entry name" value="Acetyltransf_1"/>
    <property type="match status" value="1"/>
</dbReference>
<dbReference type="PROSITE" id="PS51186">
    <property type="entry name" value="GNAT"/>
    <property type="match status" value="1"/>
</dbReference>
<evidence type="ECO:0000313" key="15">
    <source>
        <dbReference type="Proteomes" id="UP001222932"/>
    </source>
</evidence>
<evidence type="ECO:0000256" key="11">
    <source>
        <dbReference type="ARBA" id="ARBA00049524"/>
    </source>
</evidence>
<evidence type="ECO:0000256" key="1">
    <source>
        <dbReference type="ARBA" id="ARBA00004123"/>
    </source>
</evidence>
<evidence type="ECO:0000256" key="6">
    <source>
        <dbReference type="ARBA" id="ARBA00022490"/>
    </source>
</evidence>
<protein>
    <recommendedName>
        <fullName evidence="5">N-alpha-acetyltransferase 40</fullName>
        <ecNumber evidence="4">2.3.1.257</ecNumber>
    </recommendedName>
</protein>
<comment type="catalytic activity">
    <reaction evidence="11">
        <text>N-terminal L-seryl-[histone H4] + acetyl-CoA = N-terminal N(alpha)-acetyl-L-seryl-[histone H4] + CoA + H(+)</text>
        <dbReference type="Rhea" id="RHEA:50596"/>
        <dbReference type="Rhea" id="RHEA-COMP:12740"/>
        <dbReference type="Rhea" id="RHEA-COMP:12743"/>
        <dbReference type="ChEBI" id="CHEBI:15378"/>
        <dbReference type="ChEBI" id="CHEBI:57287"/>
        <dbReference type="ChEBI" id="CHEBI:57288"/>
        <dbReference type="ChEBI" id="CHEBI:64738"/>
        <dbReference type="ChEBI" id="CHEBI:83690"/>
        <dbReference type="EC" id="2.3.1.257"/>
    </reaction>
</comment>
<feature type="region of interest" description="Disordered" evidence="12">
    <location>
        <begin position="199"/>
        <end position="220"/>
    </location>
</feature>
<feature type="domain" description="N-acetyltransferase" evidence="13">
    <location>
        <begin position="61"/>
        <end position="215"/>
    </location>
</feature>
<dbReference type="PANTHER" id="PTHR20531">
    <property type="entry name" value="N-ALPHA-ACETYLTRANSFERASE 40"/>
    <property type="match status" value="1"/>
</dbReference>
<dbReference type="Proteomes" id="UP001222932">
    <property type="component" value="Unassembled WGS sequence"/>
</dbReference>
<proteinExistence type="inferred from homology"/>
<evidence type="ECO:0000256" key="10">
    <source>
        <dbReference type="ARBA" id="ARBA00047821"/>
    </source>
</evidence>
<dbReference type="CDD" id="cd04301">
    <property type="entry name" value="NAT_SF"/>
    <property type="match status" value="1"/>
</dbReference>
<dbReference type="EMBL" id="BTCM01000002">
    <property type="protein sequence ID" value="GMK56001.1"/>
    <property type="molecule type" value="Genomic_DNA"/>
</dbReference>
<evidence type="ECO:0000256" key="4">
    <source>
        <dbReference type="ARBA" id="ARBA00012950"/>
    </source>
</evidence>
<evidence type="ECO:0000256" key="8">
    <source>
        <dbReference type="ARBA" id="ARBA00023242"/>
    </source>
</evidence>
<dbReference type="SUPFAM" id="SSF55729">
    <property type="entry name" value="Acyl-CoA N-acyltransferases (Nat)"/>
    <property type="match status" value="1"/>
</dbReference>
<dbReference type="EC" id="2.3.1.257" evidence="4"/>
<evidence type="ECO:0000256" key="2">
    <source>
        <dbReference type="ARBA" id="ARBA00004496"/>
    </source>
</evidence>
<reference evidence="14" key="1">
    <citation type="journal article" date="2023" name="BMC Genomics">
        <title>Chromosome-level genome assemblies of Cutaneotrichosporon spp. (Trichosporonales, Basidiomycota) reveal imbalanced evolution between nucleotide sequences and chromosome synteny.</title>
        <authorList>
            <person name="Kobayashi Y."/>
            <person name="Kayamori A."/>
            <person name="Aoki K."/>
            <person name="Shiwa Y."/>
            <person name="Matsutani M."/>
            <person name="Fujita N."/>
            <person name="Sugita T."/>
            <person name="Iwasaki W."/>
            <person name="Tanaka N."/>
            <person name="Takashima M."/>
        </authorList>
    </citation>
    <scope>NUCLEOTIDE SEQUENCE</scope>
    <source>
        <strain evidence="14">HIS016</strain>
    </source>
</reference>
<reference evidence="14" key="2">
    <citation type="submission" date="2023-06" db="EMBL/GenBank/DDBJ databases">
        <authorList>
            <person name="Kobayashi Y."/>
            <person name="Kayamori A."/>
            <person name="Aoki K."/>
            <person name="Shiwa Y."/>
            <person name="Fujita N."/>
            <person name="Sugita T."/>
            <person name="Iwasaki W."/>
            <person name="Tanaka N."/>
            <person name="Takashima M."/>
        </authorList>
    </citation>
    <scope>NUCLEOTIDE SEQUENCE</scope>
    <source>
        <strain evidence="14">HIS016</strain>
    </source>
</reference>
<accession>A0AAD3YAI2</accession>
<evidence type="ECO:0000256" key="9">
    <source>
        <dbReference type="ARBA" id="ARBA00023315"/>
    </source>
</evidence>
<keyword evidence="6" id="KW-0963">Cytoplasm</keyword>
<comment type="subcellular location">
    <subcellularLocation>
        <location evidence="2">Cytoplasm</location>
    </subcellularLocation>
    <subcellularLocation>
        <location evidence="1">Nucleus</location>
    </subcellularLocation>
</comment>
<evidence type="ECO:0000256" key="7">
    <source>
        <dbReference type="ARBA" id="ARBA00022679"/>
    </source>
</evidence>
<gene>
    <name evidence="14" type="ORF">CspeluHIS016_0210570</name>
</gene>
<keyword evidence="8" id="KW-0539">Nucleus</keyword>
<dbReference type="InterPro" id="IPR000182">
    <property type="entry name" value="GNAT_dom"/>
</dbReference>
<comment type="similarity">
    <text evidence="3">Belongs to the acetyltransferase family. NAA40 subfamily.</text>
</comment>
<keyword evidence="7" id="KW-0808">Transferase</keyword>
<evidence type="ECO:0000313" key="14">
    <source>
        <dbReference type="EMBL" id="GMK56001.1"/>
    </source>
</evidence>
<dbReference type="Gene3D" id="3.40.630.30">
    <property type="match status" value="1"/>
</dbReference>
<evidence type="ECO:0000256" key="5">
    <source>
        <dbReference type="ARBA" id="ARBA00015043"/>
    </source>
</evidence>
<organism evidence="14 15">
    <name type="scientific">Cutaneotrichosporon spelunceum</name>
    <dbReference type="NCBI Taxonomy" id="1672016"/>
    <lineage>
        <taxon>Eukaryota</taxon>
        <taxon>Fungi</taxon>
        <taxon>Dikarya</taxon>
        <taxon>Basidiomycota</taxon>
        <taxon>Agaricomycotina</taxon>
        <taxon>Tremellomycetes</taxon>
        <taxon>Trichosporonales</taxon>
        <taxon>Trichosporonaceae</taxon>
        <taxon>Cutaneotrichosporon</taxon>
    </lineage>
</organism>
<keyword evidence="15" id="KW-1185">Reference proteome</keyword>
<dbReference type="GO" id="GO:1990189">
    <property type="term" value="F:protein N-terminal-serine acetyltransferase activity"/>
    <property type="evidence" value="ECO:0007669"/>
    <property type="project" value="UniProtKB-EC"/>
</dbReference>
<dbReference type="InterPro" id="IPR016181">
    <property type="entry name" value="Acyl_CoA_acyltransferase"/>
</dbReference>
<dbReference type="InterPro" id="IPR039949">
    <property type="entry name" value="NAA40"/>
</dbReference>